<keyword evidence="9 13" id="KW-0249">Electron transport</keyword>
<feature type="transmembrane region" description="Helical" evidence="13">
    <location>
        <begin position="472"/>
        <end position="496"/>
    </location>
</feature>
<dbReference type="RefSeq" id="WP_109060388.1">
    <property type="nucleotide sequence ID" value="NZ_QETA01000001.1"/>
</dbReference>
<comment type="caution">
    <text evidence="15">The sequence shown here is derived from an EMBL/GenBank/DDBJ whole genome shotgun (WGS) entry which is preliminary data.</text>
</comment>
<evidence type="ECO:0000313" key="16">
    <source>
        <dbReference type="Proteomes" id="UP000245212"/>
    </source>
</evidence>
<dbReference type="GO" id="GO:0046872">
    <property type="term" value="F:metal ion binding"/>
    <property type="evidence" value="ECO:0007669"/>
    <property type="project" value="UniProtKB-UniRule"/>
</dbReference>
<feature type="transmembrane region" description="Helical" evidence="13">
    <location>
        <begin position="426"/>
        <end position="448"/>
    </location>
</feature>
<evidence type="ECO:0000256" key="10">
    <source>
        <dbReference type="ARBA" id="ARBA00022989"/>
    </source>
</evidence>
<feature type="transmembrane region" description="Helical" evidence="13">
    <location>
        <begin position="130"/>
        <end position="148"/>
    </location>
</feature>
<dbReference type="GO" id="GO:0016682">
    <property type="term" value="F:oxidoreductase activity, acting on diphenols and related substances as donors, oxygen as acceptor"/>
    <property type="evidence" value="ECO:0007669"/>
    <property type="project" value="TreeGrafter"/>
</dbReference>
<dbReference type="GO" id="GO:0020037">
    <property type="term" value="F:heme binding"/>
    <property type="evidence" value="ECO:0007669"/>
    <property type="project" value="TreeGrafter"/>
</dbReference>
<evidence type="ECO:0000256" key="4">
    <source>
        <dbReference type="ARBA" id="ARBA00022475"/>
    </source>
</evidence>
<evidence type="ECO:0000256" key="8">
    <source>
        <dbReference type="ARBA" id="ARBA00022723"/>
    </source>
</evidence>
<organism evidence="15 16">
    <name type="scientific">Corticimicrobacter populi</name>
    <dbReference type="NCBI Taxonomy" id="2175229"/>
    <lineage>
        <taxon>Bacteria</taxon>
        <taxon>Pseudomonadati</taxon>
        <taxon>Pseudomonadota</taxon>
        <taxon>Betaproteobacteria</taxon>
        <taxon>Burkholderiales</taxon>
        <taxon>Alcaligenaceae</taxon>
        <taxon>Corticimicrobacter</taxon>
    </lineage>
</organism>
<keyword evidence="5" id="KW-0997">Cell inner membrane</keyword>
<protein>
    <submittedName>
        <fullName evidence="15">Cytochrome bd-I ubiquinol oxidase subunit CydA</fullName>
    </submittedName>
</protein>
<feature type="transmembrane region" description="Helical" evidence="13">
    <location>
        <begin position="222"/>
        <end position="246"/>
    </location>
</feature>
<evidence type="ECO:0000313" key="15">
    <source>
        <dbReference type="EMBL" id="PWF24985.1"/>
    </source>
</evidence>
<dbReference type="GO" id="GO:0070069">
    <property type="term" value="C:cytochrome complex"/>
    <property type="evidence" value="ECO:0007669"/>
    <property type="project" value="UniProtKB-UniRule"/>
</dbReference>
<keyword evidence="8 13" id="KW-0479">Metal-binding</keyword>
<comment type="similarity">
    <text evidence="2 13">Belongs to the cytochrome ubiquinol oxidase subunit 1 family.</text>
</comment>
<dbReference type="PIRSF" id="PIRSF006446">
    <property type="entry name" value="Cyt_quinol_oxidase_1"/>
    <property type="match status" value="1"/>
</dbReference>
<evidence type="ECO:0000256" key="11">
    <source>
        <dbReference type="ARBA" id="ARBA00023004"/>
    </source>
</evidence>
<dbReference type="Pfam" id="PF01654">
    <property type="entry name" value="Cyt_bd_oxida_I"/>
    <property type="match status" value="1"/>
</dbReference>
<dbReference type="GO" id="GO:0005886">
    <property type="term" value="C:plasma membrane"/>
    <property type="evidence" value="ECO:0007669"/>
    <property type="project" value="UniProtKB-SubCell"/>
</dbReference>
<reference evidence="16" key="1">
    <citation type="submission" date="2018-05" db="EMBL/GenBank/DDBJ databases">
        <authorList>
            <person name="Li Y."/>
        </authorList>
    </citation>
    <scope>NUCLEOTIDE SEQUENCE [LARGE SCALE GENOMIC DNA]</scope>
    <source>
        <strain evidence="16">3d-2-2</strain>
    </source>
</reference>
<feature type="region of interest" description="Disordered" evidence="14">
    <location>
        <begin position="507"/>
        <end position="535"/>
    </location>
</feature>
<dbReference type="AlphaFoldDB" id="A0A2V1K677"/>
<evidence type="ECO:0000256" key="6">
    <source>
        <dbReference type="ARBA" id="ARBA00022617"/>
    </source>
</evidence>
<sequence>MVDDLVVDLSRLQFAATALYHFLFVPLTLGLSFIIAVMETVYVTTGREVYRHMAQFWGKLLLINFALGVATGLTMEFQFGMNWSYYSSFVGDTFGTLLAVEGLMAFFMESTFVGLMVFGWNRLSKAQHLVVTYLVALGSNLSALWILVANSFMQHPQGAVFNPITMRMELSSFSALFFNPDAQAKFVHTVLAGYVTAAIFVCGVSAFYMLRKRHMEVARRSFRVAALFGVLGTAGVLTLGDALGYVGAHTQPSKLVAMEALWTAEEAPMSFNAIAFPSQSEEKNLWELQVPALLSILVTHSLDGTVPAADELQERAKERIRNGVPAVQAMQRLSADPHDPEALAQFEAHKADVGYGLLVQRYAPEGDLTRITDADVNRAAKDTIPEVWVIFWSFRVMVAAGLLMLGFFVMAVFLTLTRQVEQYPRFLRFTVWMIPVPFIACEAGWIVAEMGRQPWSVYEVLPTWLAASTHSVAYMVFSVAGFILLYTIFIVIEMFLMLRAIRKGPEGTEGGPDNGPTPQVAANPAAAVSHVQSRS</sequence>
<evidence type="ECO:0000256" key="3">
    <source>
        <dbReference type="ARBA" id="ARBA00022448"/>
    </source>
</evidence>
<dbReference type="InterPro" id="IPR002585">
    <property type="entry name" value="Cyt-d_ubiquinol_oxidase_su_1"/>
</dbReference>
<keyword evidence="16" id="KW-1185">Reference proteome</keyword>
<gene>
    <name evidence="15" type="ORF">DD235_02075</name>
</gene>
<feature type="transmembrane region" description="Helical" evidence="13">
    <location>
        <begin position="186"/>
        <end position="210"/>
    </location>
</feature>
<dbReference type="PANTHER" id="PTHR30365:SF0">
    <property type="entry name" value="CYTOCHROME BD-I UBIQUINOL OXIDASE SUBUNIT 1"/>
    <property type="match status" value="1"/>
</dbReference>
<feature type="transmembrane region" description="Helical" evidence="13">
    <location>
        <begin position="56"/>
        <end position="74"/>
    </location>
</feature>
<keyword evidence="3 13" id="KW-0813">Transport</keyword>
<comment type="subcellular location">
    <subcellularLocation>
        <location evidence="1">Cell inner membrane</location>
        <topology evidence="1">Multi-pass membrane protein</topology>
    </subcellularLocation>
</comment>
<dbReference type="GO" id="GO:0019646">
    <property type="term" value="P:aerobic electron transport chain"/>
    <property type="evidence" value="ECO:0007669"/>
    <property type="project" value="InterPro"/>
</dbReference>
<dbReference type="GO" id="GO:0009055">
    <property type="term" value="F:electron transfer activity"/>
    <property type="evidence" value="ECO:0007669"/>
    <property type="project" value="UniProtKB-UniRule"/>
</dbReference>
<keyword evidence="7 13" id="KW-0812">Transmembrane</keyword>
<keyword evidence="4 13" id="KW-1003">Cell membrane</keyword>
<evidence type="ECO:0000256" key="2">
    <source>
        <dbReference type="ARBA" id="ARBA00009819"/>
    </source>
</evidence>
<feature type="transmembrane region" description="Helical" evidence="13">
    <location>
        <begin position="20"/>
        <end position="44"/>
    </location>
</feature>
<name>A0A2V1K677_9BURK</name>
<keyword evidence="12 13" id="KW-0472">Membrane</keyword>
<evidence type="ECO:0000256" key="13">
    <source>
        <dbReference type="PIRNR" id="PIRNR006446"/>
    </source>
</evidence>
<keyword evidence="11 13" id="KW-0408">Iron</keyword>
<keyword evidence="10 13" id="KW-1133">Transmembrane helix</keyword>
<evidence type="ECO:0000256" key="9">
    <source>
        <dbReference type="ARBA" id="ARBA00022982"/>
    </source>
</evidence>
<evidence type="ECO:0000256" key="1">
    <source>
        <dbReference type="ARBA" id="ARBA00004429"/>
    </source>
</evidence>
<dbReference type="PANTHER" id="PTHR30365">
    <property type="entry name" value="CYTOCHROME D UBIQUINOL OXIDASE"/>
    <property type="match status" value="1"/>
</dbReference>
<evidence type="ECO:0000256" key="7">
    <source>
        <dbReference type="ARBA" id="ARBA00022692"/>
    </source>
</evidence>
<dbReference type="EMBL" id="QETA01000001">
    <property type="protein sequence ID" value="PWF24985.1"/>
    <property type="molecule type" value="Genomic_DNA"/>
</dbReference>
<evidence type="ECO:0000256" key="5">
    <source>
        <dbReference type="ARBA" id="ARBA00022519"/>
    </source>
</evidence>
<keyword evidence="6 13" id="KW-0349">Heme</keyword>
<feature type="transmembrane region" description="Helical" evidence="13">
    <location>
        <begin position="94"/>
        <end position="118"/>
    </location>
</feature>
<feature type="transmembrane region" description="Helical" evidence="13">
    <location>
        <begin position="389"/>
        <end position="414"/>
    </location>
</feature>
<dbReference type="Proteomes" id="UP000245212">
    <property type="component" value="Unassembled WGS sequence"/>
</dbReference>
<evidence type="ECO:0000256" key="12">
    <source>
        <dbReference type="ARBA" id="ARBA00023136"/>
    </source>
</evidence>
<proteinExistence type="inferred from homology"/>
<accession>A0A2V1K677</accession>
<evidence type="ECO:0000256" key="14">
    <source>
        <dbReference type="SAM" id="MobiDB-lite"/>
    </source>
</evidence>